<dbReference type="PaxDb" id="4577-GRMZM2G145978_P01"/>
<organism evidence="1">
    <name type="scientific">Zea mays</name>
    <name type="common">Maize</name>
    <dbReference type="NCBI Taxonomy" id="4577"/>
    <lineage>
        <taxon>Eukaryota</taxon>
        <taxon>Viridiplantae</taxon>
        <taxon>Streptophyta</taxon>
        <taxon>Embryophyta</taxon>
        <taxon>Tracheophyta</taxon>
        <taxon>Spermatophyta</taxon>
        <taxon>Magnoliopsida</taxon>
        <taxon>Liliopsida</taxon>
        <taxon>Poales</taxon>
        <taxon>Poaceae</taxon>
        <taxon>PACMAD clade</taxon>
        <taxon>Panicoideae</taxon>
        <taxon>Andropogonodae</taxon>
        <taxon>Andropogoneae</taxon>
        <taxon>Tripsacinae</taxon>
        <taxon>Zea</taxon>
    </lineage>
</organism>
<proteinExistence type="predicted"/>
<gene>
    <name evidence="1" type="ORF">ZEAMMB73_Zm00001d053710</name>
</gene>
<dbReference type="InParanoid" id="A0A1D6QRS5"/>
<dbReference type="AlphaFoldDB" id="A0A1D6QRS5"/>
<accession>A0A1D6QRS5</accession>
<protein>
    <submittedName>
        <fullName evidence="1">Calcium ion binding</fullName>
    </submittedName>
</protein>
<name>A0A1D6QRS5_MAIZE</name>
<dbReference type="STRING" id="4577.A0A1D6QRS5"/>
<reference evidence="1" key="1">
    <citation type="submission" date="2015-12" db="EMBL/GenBank/DDBJ databases">
        <title>Update maize B73 reference genome by single molecule sequencing technologies.</title>
        <authorList>
            <consortium name="Maize Genome Sequencing Project"/>
            <person name="Ware D."/>
        </authorList>
    </citation>
    <scope>NUCLEOTIDE SEQUENCE</scope>
    <source>
        <tissue evidence="1">Seedling</tissue>
    </source>
</reference>
<dbReference type="eggNOG" id="KOG1046">
    <property type="taxonomic scope" value="Eukaryota"/>
</dbReference>
<dbReference type="EMBL" id="CM000780">
    <property type="protein sequence ID" value="AQK60192.1"/>
    <property type="molecule type" value="Genomic_DNA"/>
</dbReference>
<sequence length="72" mass="8531">MISTSYQELYLFFWIIHDHVLSSHKPHSKSSCLFRFMECKDQTKHSSVMLPYTFLPTMATRKPRDAANKVYC</sequence>
<evidence type="ECO:0000313" key="1">
    <source>
        <dbReference type="EMBL" id="AQK60192.1"/>
    </source>
</evidence>